<feature type="domain" description="GST N-terminal" evidence="1">
    <location>
        <begin position="6"/>
        <end position="85"/>
    </location>
</feature>
<comment type="caution">
    <text evidence="2">The sequence shown here is derived from an EMBL/GenBank/DDBJ whole genome shotgun (WGS) entry which is preliminary data.</text>
</comment>
<dbReference type="EMBL" id="AMYB01000002">
    <property type="protein sequence ID" value="OAD06642.1"/>
    <property type="molecule type" value="Genomic_DNA"/>
</dbReference>
<dbReference type="SUPFAM" id="SSF52833">
    <property type="entry name" value="Thioredoxin-like"/>
    <property type="match status" value="1"/>
</dbReference>
<evidence type="ECO:0000313" key="2">
    <source>
        <dbReference type="EMBL" id="OAD06642.1"/>
    </source>
</evidence>
<dbReference type="STRING" id="747725.A0A162TRZ5"/>
<dbReference type="PROSITE" id="PS50404">
    <property type="entry name" value="GST_NTER"/>
    <property type="match status" value="1"/>
</dbReference>
<protein>
    <recommendedName>
        <fullName evidence="1">GST N-terminal domain-containing protein</fullName>
    </recommendedName>
</protein>
<keyword evidence="3" id="KW-1185">Reference proteome</keyword>
<organism evidence="2 3">
    <name type="scientific">Mucor lusitanicus CBS 277.49</name>
    <dbReference type="NCBI Taxonomy" id="747725"/>
    <lineage>
        <taxon>Eukaryota</taxon>
        <taxon>Fungi</taxon>
        <taxon>Fungi incertae sedis</taxon>
        <taxon>Mucoromycota</taxon>
        <taxon>Mucoromycotina</taxon>
        <taxon>Mucoromycetes</taxon>
        <taxon>Mucorales</taxon>
        <taxon>Mucorineae</taxon>
        <taxon>Mucoraceae</taxon>
        <taxon>Mucor</taxon>
    </lineage>
</organism>
<dbReference type="AlphaFoldDB" id="A0A162TRZ5"/>
<dbReference type="OrthoDB" id="202840at2759"/>
<dbReference type="VEuPathDB" id="FungiDB:MUCCIDRAFT_72305"/>
<name>A0A162TRZ5_MUCCL</name>
<evidence type="ECO:0000259" key="1">
    <source>
        <dbReference type="PROSITE" id="PS50404"/>
    </source>
</evidence>
<dbReference type="Gene3D" id="1.20.1050.10">
    <property type="match status" value="1"/>
</dbReference>
<dbReference type="InterPro" id="IPR036282">
    <property type="entry name" value="Glutathione-S-Trfase_C_sf"/>
</dbReference>
<evidence type="ECO:0000313" key="3">
    <source>
        <dbReference type="Proteomes" id="UP000077051"/>
    </source>
</evidence>
<gene>
    <name evidence="2" type="ORF">MUCCIDRAFT_72305</name>
</gene>
<dbReference type="InterPro" id="IPR036249">
    <property type="entry name" value="Thioredoxin-like_sf"/>
</dbReference>
<sequence length="324" mass="36187">MSSSAQEVVLHWFPGSPYCQKIIWILNYKKVDYKSVLISRIEPRPLRRPLDGGYRKSPILQIGRHVYCDTKRIISALEEHFPEPSLHPKLTTNPNVSSEALSKGLTVWLDSHLFTTIFSQIPIQNFTADVLKDRSELVGYQLDAEAMTAAAPFMKSVILSEFSVADSILADKTWVLDTDTPSLVDFSLAMMTFFCKNVVGEDWIQSNLKRLYEHLNRITAVSSDGTVEEGARPKITEEEALEILKRYGSDALPKNFEVHDSILPIELGQLVSVTPLDTGKVPATGRLIRSTVDETVISHESVDHGTTSIIHFPAIGFIVVPLKP</sequence>
<dbReference type="Proteomes" id="UP000077051">
    <property type="component" value="Unassembled WGS sequence"/>
</dbReference>
<reference evidence="2 3" key="1">
    <citation type="submission" date="2015-06" db="EMBL/GenBank/DDBJ databases">
        <title>Expansion of signal transduction pathways in fungi by whole-genome duplication.</title>
        <authorList>
            <consortium name="DOE Joint Genome Institute"/>
            <person name="Corrochano L.M."/>
            <person name="Kuo A."/>
            <person name="Marcet-Houben M."/>
            <person name="Polaino S."/>
            <person name="Salamov A."/>
            <person name="Villalobos J.M."/>
            <person name="Alvarez M.I."/>
            <person name="Avalos J."/>
            <person name="Benito E.P."/>
            <person name="Benoit I."/>
            <person name="Burger G."/>
            <person name="Camino L.P."/>
            <person name="Canovas D."/>
            <person name="Cerda-Olmedo E."/>
            <person name="Cheng J.-F."/>
            <person name="Dominguez A."/>
            <person name="Elias M."/>
            <person name="Eslava A.P."/>
            <person name="Glaser F."/>
            <person name="Grimwood J."/>
            <person name="Gutierrez G."/>
            <person name="Heitman J."/>
            <person name="Henrissat B."/>
            <person name="Iturriaga E.A."/>
            <person name="Lang B.F."/>
            <person name="Lavin J.L."/>
            <person name="Lee S."/>
            <person name="Li W."/>
            <person name="Lindquist E."/>
            <person name="Lopez-Garcia S."/>
            <person name="Luque E.M."/>
            <person name="Marcos A.T."/>
            <person name="Martin J."/>
            <person name="Mccluskey K."/>
            <person name="Medina H.R."/>
            <person name="Miralles-Duran A."/>
            <person name="Miyazaki A."/>
            <person name="Munoz-Torres E."/>
            <person name="Oguiza J.A."/>
            <person name="Ohm R."/>
            <person name="Olmedo M."/>
            <person name="Orejas M."/>
            <person name="Ortiz-Castellanos L."/>
            <person name="Pisabarro A.G."/>
            <person name="Rodriguez-Romero J."/>
            <person name="Ruiz-Herrera J."/>
            <person name="Ruiz-Vazquez R."/>
            <person name="Sanz C."/>
            <person name="Schackwitz W."/>
            <person name="Schmutz J."/>
            <person name="Shahriari M."/>
            <person name="Shelest E."/>
            <person name="Silva-Franco F."/>
            <person name="Soanes D."/>
            <person name="Syed K."/>
            <person name="Tagua V.G."/>
            <person name="Talbot N.J."/>
            <person name="Thon M."/>
            <person name="De Vries R.P."/>
            <person name="Wiebenga A."/>
            <person name="Yadav J.S."/>
            <person name="Braun E.L."/>
            <person name="Baker S."/>
            <person name="Garre V."/>
            <person name="Horwitz B."/>
            <person name="Torres-Martinez S."/>
            <person name="Idnurm A."/>
            <person name="Herrera-Estrella A."/>
            <person name="Gabaldon T."/>
            <person name="Grigoriev I.V."/>
        </authorList>
    </citation>
    <scope>NUCLEOTIDE SEQUENCE [LARGE SCALE GENOMIC DNA]</scope>
    <source>
        <strain evidence="2 3">CBS 277.49</strain>
    </source>
</reference>
<dbReference type="Pfam" id="PF13417">
    <property type="entry name" value="GST_N_3"/>
    <property type="match status" value="1"/>
</dbReference>
<dbReference type="SUPFAM" id="SSF47616">
    <property type="entry name" value="GST C-terminal domain-like"/>
    <property type="match status" value="1"/>
</dbReference>
<dbReference type="InterPro" id="IPR004045">
    <property type="entry name" value="Glutathione_S-Trfase_N"/>
</dbReference>
<dbReference type="CDD" id="cd00570">
    <property type="entry name" value="GST_N_family"/>
    <property type="match status" value="1"/>
</dbReference>
<accession>A0A162TRZ5</accession>
<dbReference type="Gene3D" id="3.40.30.110">
    <property type="match status" value="1"/>
</dbReference>
<proteinExistence type="predicted"/>